<evidence type="ECO:0000256" key="3">
    <source>
        <dbReference type="ARBA" id="ARBA00022561"/>
    </source>
</evidence>
<evidence type="ECO:0000256" key="2">
    <source>
        <dbReference type="ARBA" id="ARBA00022497"/>
    </source>
</evidence>
<proteinExistence type="inferred from homology"/>
<evidence type="ECO:0000256" key="1">
    <source>
        <dbReference type="ARBA" id="ARBA00007642"/>
    </source>
</evidence>
<keyword evidence="12" id="KW-1185">Reference proteome</keyword>
<dbReference type="GO" id="GO:0005198">
    <property type="term" value="F:structural molecule activity"/>
    <property type="evidence" value="ECO:0007669"/>
    <property type="project" value="InterPro"/>
</dbReference>
<organism evidence="11 12">
    <name type="scientific">Belerina virus</name>
    <dbReference type="NCBI Taxonomy" id="2748342"/>
    <lineage>
        <taxon>Viruses</taxon>
        <taxon>Riboviria</taxon>
        <taxon>Orthornavirae</taxon>
        <taxon>Negarnaviricota</taxon>
        <taxon>Haploviricotina</taxon>
        <taxon>Monjiviricetes</taxon>
        <taxon>Mononegavirales</taxon>
        <taxon>Paramyxoviridae</taxon>
        <taxon>Orthoparamyxovirinae</taxon>
        <taxon>Parajeilongvirus</taxon>
        <taxon>Parajeilongvirus erinacei</taxon>
        <taxon>Jeilongvirus erinacei</taxon>
    </lineage>
</organism>
<dbReference type="EMBL" id="MN561699">
    <property type="protein sequence ID" value="QKZ93212.1"/>
    <property type="molecule type" value="Viral_cRNA"/>
</dbReference>
<feature type="compositionally biased region" description="Basic and acidic residues" evidence="10">
    <location>
        <begin position="479"/>
        <end position="491"/>
    </location>
</feature>
<keyword evidence="3 9" id="KW-0167">Capsid protein</keyword>
<evidence type="ECO:0000256" key="9">
    <source>
        <dbReference type="RuleBase" id="RU361245"/>
    </source>
</evidence>
<dbReference type="GeneID" id="80539986"/>
<comment type="function">
    <text evidence="9">Forms the helical nucleocapsid (NC), protecting the genome from nucleases.</text>
</comment>
<sequence>MSFISDSLRAFKEFKNAPVKGGLLQTALEGVKKKVIILVPTSTDPTLRWNLTLLLMQLIWSDVAPGAVITGALLSLLTMFAEQPGHMVRALANDPDLEAQIVDVTKGKGDDIKFTSRGVDLEQQRQQYIKLVEQSVKQPGRSWPFTLAERNFPSVDTTEEFQIAISSVTLQVWILLTKAVTAPDTARDSEQRRWIKYLQQRRAKKDFQIVTAWLDIVRVRIAEDISVRRFMVEILIEVTRATGTKSRIIEMIADVGNYISEAGMAGFFLTIKYGIETKYPALALNELQGDLNTVLHLMKYYKEQGEKAPYLVLLEDSAQAKFAPGNYALLWSYAMGVGVTLDRAMNNLNYMRSYLEPTFFRLGQDMVNKLEGSVDRRVAEELGLTGDQIEALKGLAKTEMQDRGQINYKSQITGFDTNALADDEADSDDDDDDISPSAGPPRIIPRRTIEPGTRSLATAKLEELRANLARRSTQNPTIPKEEPTTSGREQEMTDLDALKNV</sequence>
<keyword evidence="7 9" id="KW-1035">Host cytoplasm</keyword>
<comment type="similarity">
    <text evidence="1 9">Belongs to the paramyxoviruses nucleocapsid family.</text>
</comment>
<feature type="region of interest" description="Disordered" evidence="10">
    <location>
        <begin position="420"/>
        <end position="455"/>
    </location>
</feature>
<dbReference type="Pfam" id="PF00973">
    <property type="entry name" value="Paramyxo_ncap"/>
    <property type="match status" value="1"/>
</dbReference>
<comment type="subcellular location">
    <subcellularLocation>
        <location evidence="9">Virion</location>
    </subcellularLocation>
    <subcellularLocation>
        <location evidence="9">Host cytoplasm</location>
    </subcellularLocation>
</comment>
<feature type="region of interest" description="Disordered" evidence="10">
    <location>
        <begin position="467"/>
        <end position="501"/>
    </location>
</feature>
<name>A0A7D5I2X1_9MONO</name>
<keyword evidence="4 9" id="KW-0946">Virion</keyword>
<dbReference type="GO" id="GO:0003723">
    <property type="term" value="F:RNA binding"/>
    <property type="evidence" value="ECO:0007669"/>
    <property type="project" value="UniProtKB-KW"/>
</dbReference>
<dbReference type="InterPro" id="IPR002021">
    <property type="entry name" value="Paramyx_ncap"/>
</dbReference>
<accession>A0A7D5I2X1</accession>
<evidence type="ECO:0000256" key="6">
    <source>
        <dbReference type="ARBA" id="ARBA00023086"/>
    </source>
</evidence>
<keyword evidence="2 9" id="KW-1139">Helical capsid protein</keyword>
<keyword evidence="8 9" id="KW-0687">Ribonucleoprotein</keyword>
<evidence type="ECO:0000256" key="4">
    <source>
        <dbReference type="ARBA" id="ARBA00022844"/>
    </source>
</evidence>
<evidence type="ECO:0000256" key="10">
    <source>
        <dbReference type="SAM" id="MobiDB-lite"/>
    </source>
</evidence>
<comment type="subunit">
    <text evidence="9">Homomultimer; forms the nucleocapsid. Binds to the viral genomic RNA. N0 interacts with the phosphoprotein (via N-terminus); this interaction allows P to chaperon N0 to avoid N polymerization before encapsidation. Interacts as N-RNA template with the phosphoprotein (via C-terminus); this interaction positions the polymerase on the template.</text>
</comment>
<keyword evidence="5 9" id="KW-0694">RNA-binding</keyword>
<dbReference type="GO" id="GO:0019029">
    <property type="term" value="C:helical viral capsid"/>
    <property type="evidence" value="ECO:0007669"/>
    <property type="project" value="UniProtKB-KW"/>
</dbReference>
<evidence type="ECO:0000313" key="11">
    <source>
        <dbReference type="EMBL" id="QKZ93212.1"/>
    </source>
</evidence>
<dbReference type="GO" id="GO:0019013">
    <property type="term" value="C:viral nucleocapsid"/>
    <property type="evidence" value="ECO:0007669"/>
    <property type="project" value="UniProtKB-KW"/>
</dbReference>
<evidence type="ECO:0000313" key="12">
    <source>
        <dbReference type="Proteomes" id="UP001317325"/>
    </source>
</evidence>
<dbReference type="GO" id="GO:1990904">
    <property type="term" value="C:ribonucleoprotein complex"/>
    <property type="evidence" value="ECO:0007669"/>
    <property type="project" value="UniProtKB-KW"/>
</dbReference>
<dbReference type="Proteomes" id="UP001317325">
    <property type="component" value="Segment"/>
</dbReference>
<reference evidence="11 12" key="1">
    <citation type="submission" date="2019-10" db="EMBL/GenBank/DDBJ databases">
        <title>Common occurrence of Belerina virus, a novel paramyxovirus found in Belgian hedgehogs.</title>
        <authorList>
            <person name="Vanmechelen B."/>
            <person name="Vergote V."/>
            <person name="Merino M."/>
            <person name="Maes P."/>
        </authorList>
    </citation>
    <scope>NUCLEOTIDE SEQUENCE [LARGE SCALE GENOMIC DNA]</scope>
    <source>
        <strain evidence="11">HH114</strain>
    </source>
</reference>
<protein>
    <recommendedName>
        <fullName evidence="9">Nucleocapsid</fullName>
    </recommendedName>
    <alternativeName>
        <fullName evidence="9">Nucleocapsid protein</fullName>
    </alternativeName>
</protein>
<feature type="compositionally biased region" description="Acidic residues" evidence="10">
    <location>
        <begin position="421"/>
        <end position="434"/>
    </location>
</feature>
<evidence type="ECO:0000256" key="7">
    <source>
        <dbReference type="ARBA" id="ARBA00023200"/>
    </source>
</evidence>
<dbReference type="KEGG" id="vg:80539986"/>
<dbReference type="RefSeq" id="YP_010801287.1">
    <property type="nucleotide sequence ID" value="NC_076951.1"/>
</dbReference>
<keyword evidence="6 9" id="KW-0543">Viral nucleoprotein</keyword>
<dbReference type="GO" id="GO:0030430">
    <property type="term" value="C:host cell cytoplasm"/>
    <property type="evidence" value="ECO:0007669"/>
    <property type="project" value="UniProtKB-SubCell"/>
</dbReference>
<evidence type="ECO:0000256" key="5">
    <source>
        <dbReference type="ARBA" id="ARBA00022884"/>
    </source>
</evidence>
<gene>
    <name evidence="11" type="primary">N</name>
</gene>
<evidence type="ECO:0000256" key="8">
    <source>
        <dbReference type="ARBA" id="ARBA00023274"/>
    </source>
</evidence>